<name>A0ABY8FY70_9SPHN</name>
<evidence type="ECO:0000256" key="1">
    <source>
        <dbReference type="SAM" id="MobiDB-lite"/>
    </source>
</evidence>
<proteinExistence type="predicted"/>
<evidence type="ECO:0000313" key="2">
    <source>
        <dbReference type="EMBL" id="WFL79025.1"/>
    </source>
</evidence>
<dbReference type="EMBL" id="CP121106">
    <property type="protein sequence ID" value="WFL79025.1"/>
    <property type="molecule type" value="Genomic_DNA"/>
</dbReference>
<feature type="compositionally biased region" description="Pro residues" evidence="1">
    <location>
        <begin position="35"/>
        <end position="45"/>
    </location>
</feature>
<evidence type="ECO:0000313" key="3">
    <source>
        <dbReference type="Proteomes" id="UP001215827"/>
    </source>
</evidence>
<protein>
    <recommendedName>
        <fullName evidence="4">DUF3035 domain-containing protein</fullName>
    </recommendedName>
</protein>
<organism evidence="2 3">
    <name type="scientific">Altererythrobacter arenosus</name>
    <dbReference type="NCBI Taxonomy" id="3032592"/>
    <lineage>
        <taxon>Bacteria</taxon>
        <taxon>Pseudomonadati</taxon>
        <taxon>Pseudomonadota</taxon>
        <taxon>Alphaproteobacteria</taxon>
        <taxon>Sphingomonadales</taxon>
        <taxon>Erythrobacteraceae</taxon>
        <taxon>Altererythrobacter</taxon>
    </lineage>
</organism>
<dbReference type="PROSITE" id="PS51257">
    <property type="entry name" value="PROKAR_LIPOPROTEIN"/>
    <property type="match status" value="1"/>
</dbReference>
<gene>
    <name evidence="2" type="ORF">P7228_05925</name>
</gene>
<keyword evidence="3" id="KW-1185">Reference proteome</keyword>
<reference evidence="2 3" key="1">
    <citation type="submission" date="2023-03" db="EMBL/GenBank/DDBJ databases">
        <title>Altererythrobacter sp. CAU 1644 isolated from sand.</title>
        <authorList>
            <person name="Kim W."/>
        </authorList>
    </citation>
    <scope>NUCLEOTIDE SEQUENCE [LARGE SCALE GENOMIC DNA]</scope>
    <source>
        <strain evidence="2 3">CAU 1644</strain>
    </source>
</reference>
<accession>A0ABY8FY70</accession>
<dbReference type="Proteomes" id="UP001215827">
    <property type="component" value="Chromosome"/>
</dbReference>
<sequence>MRSAALLLTSLTLGACVSAPKPEPRPQAPAAVRPATPPPQSPPAQQPVAPNSRFIAPQVMRLPGLEGVIGQRADALERVFGKARLDVKEGDVRKLQFAGEPCVLDIYLYPLSPGAAPTATHVEARRSSDGQSVDRAACVRALGAN</sequence>
<feature type="region of interest" description="Disordered" evidence="1">
    <location>
        <begin position="18"/>
        <end position="51"/>
    </location>
</feature>
<evidence type="ECO:0008006" key="4">
    <source>
        <dbReference type="Google" id="ProtNLM"/>
    </source>
</evidence>